<protein>
    <recommendedName>
        <fullName evidence="8">Transcription factor domain-containing protein</fullName>
    </recommendedName>
</protein>
<evidence type="ECO:0000256" key="3">
    <source>
        <dbReference type="ARBA" id="ARBA00023125"/>
    </source>
</evidence>
<dbReference type="GO" id="GO:0000981">
    <property type="term" value="F:DNA-binding transcription factor activity, RNA polymerase II-specific"/>
    <property type="evidence" value="ECO:0007669"/>
    <property type="project" value="TreeGrafter"/>
</dbReference>
<comment type="caution">
    <text evidence="6">The sequence shown here is derived from an EMBL/GenBank/DDBJ whole genome shotgun (WGS) entry which is preliminary data.</text>
</comment>
<dbReference type="AlphaFoldDB" id="A0AAD6GQP5"/>
<evidence type="ECO:0000256" key="2">
    <source>
        <dbReference type="ARBA" id="ARBA00023015"/>
    </source>
</evidence>
<organism evidence="6 7">
    <name type="scientific">Penicillium hetheringtonii</name>
    <dbReference type="NCBI Taxonomy" id="911720"/>
    <lineage>
        <taxon>Eukaryota</taxon>
        <taxon>Fungi</taxon>
        <taxon>Dikarya</taxon>
        <taxon>Ascomycota</taxon>
        <taxon>Pezizomycotina</taxon>
        <taxon>Eurotiomycetes</taxon>
        <taxon>Eurotiomycetidae</taxon>
        <taxon>Eurotiales</taxon>
        <taxon>Aspergillaceae</taxon>
        <taxon>Penicillium</taxon>
    </lineage>
</organism>
<dbReference type="PANTHER" id="PTHR31845">
    <property type="entry name" value="FINGER DOMAIN PROTEIN, PUTATIVE-RELATED"/>
    <property type="match status" value="1"/>
</dbReference>
<evidence type="ECO:0000256" key="1">
    <source>
        <dbReference type="ARBA" id="ARBA00004123"/>
    </source>
</evidence>
<comment type="subcellular location">
    <subcellularLocation>
        <location evidence="1">Nucleus</location>
    </subcellularLocation>
</comment>
<dbReference type="EMBL" id="JAQJAC010000006">
    <property type="protein sequence ID" value="KAJ5581214.1"/>
    <property type="molecule type" value="Genomic_DNA"/>
</dbReference>
<evidence type="ECO:0000256" key="5">
    <source>
        <dbReference type="ARBA" id="ARBA00023242"/>
    </source>
</evidence>
<gene>
    <name evidence="6" type="ORF">N7450_007515</name>
</gene>
<dbReference type="PANTHER" id="PTHR31845:SF19">
    <property type="entry name" value="TRANSCRIPTION FACTOR DOMAIN-CONTAINING PROTEIN"/>
    <property type="match status" value="1"/>
</dbReference>
<sequence>MMRVTLRPRPDDQRLETVQALLLCAHWMPLDTSETGKRYSSRFSETGAWQCLGLAIRWATSLALERSCHLSFQQPQTTTRLDARRFRTMLYLVESDHYLALSARRPSYLNPAPLKEALEVFLRGDYVQATDIRLAALFKVACAAHSTGCRPSTIESVEAFDKDVQLIERHFMSSLGDRSMDVFSQHFPFTSLRWYRLSYVCVFLDATDVSQRTGQALTWAIEWASQILFHLSRPCCPVVDGDSQNPIQLEPDPSIVEVMSFAIDHYFVVIAYASFVLVNSWLSNLMDFNLRPHIERSGEIMSVTASGSLLFRLVNVAARTLEAASPPEGHLARRYVPLLHGMAGLISSSDTQVHSPICESIGVQTDPSLPSQQQMQSNLGGDLWEMWQQAGLEPIVWPGPLDGVYNT</sequence>
<dbReference type="GO" id="GO:0000976">
    <property type="term" value="F:transcription cis-regulatory region binding"/>
    <property type="evidence" value="ECO:0007669"/>
    <property type="project" value="TreeGrafter"/>
</dbReference>
<dbReference type="Proteomes" id="UP001216150">
    <property type="component" value="Unassembled WGS sequence"/>
</dbReference>
<accession>A0AAD6GQP5</accession>
<keyword evidence="2" id="KW-0805">Transcription regulation</keyword>
<evidence type="ECO:0000313" key="7">
    <source>
        <dbReference type="Proteomes" id="UP001216150"/>
    </source>
</evidence>
<dbReference type="GO" id="GO:0005634">
    <property type="term" value="C:nucleus"/>
    <property type="evidence" value="ECO:0007669"/>
    <property type="project" value="UniProtKB-SubCell"/>
</dbReference>
<keyword evidence="7" id="KW-1185">Reference proteome</keyword>
<evidence type="ECO:0000313" key="6">
    <source>
        <dbReference type="EMBL" id="KAJ5581214.1"/>
    </source>
</evidence>
<keyword evidence="3" id="KW-0238">DNA-binding</keyword>
<keyword evidence="4" id="KW-0804">Transcription</keyword>
<keyword evidence="5" id="KW-0539">Nucleus</keyword>
<dbReference type="InterPro" id="IPR051089">
    <property type="entry name" value="prtT"/>
</dbReference>
<reference evidence="6 7" key="1">
    <citation type="journal article" date="2023" name="IMA Fungus">
        <title>Comparative genomic study of the Penicillium genus elucidates a diverse pangenome and 15 lateral gene transfer events.</title>
        <authorList>
            <person name="Petersen C."/>
            <person name="Sorensen T."/>
            <person name="Nielsen M.R."/>
            <person name="Sondergaard T.E."/>
            <person name="Sorensen J.L."/>
            <person name="Fitzpatrick D.A."/>
            <person name="Frisvad J.C."/>
            <person name="Nielsen K.L."/>
        </authorList>
    </citation>
    <scope>NUCLEOTIDE SEQUENCE [LARGE SCALE GENOMIC DNA]</scope>
    <source>
        <strain evidence="6 7">IBT 29057</strain>
    </source>
</reference>
<name>A0AAD6GQP5_9EURO</name>
<evidence type="ECO:0000256" key="4">
    <source>
        <dbReference type="ARBA" id="ARBA00023163"/>
    </source>
</evidence>
<evidence type="ECO:0008006" key="8">
    <source>
        <dbReference type="Google" id="ProtNLM"/>
    </source>
</evidence>
<proteinExistence type="predicted"/>
<dbReference type="CDD" id="cd12148">
    <property type="entry name" value="fungal_TF_MHR"/>
    <property type="match status" value="1"/>
</dbReference>